<name>A0A926DRP4_9FIRM</name>
<sequence length="287" mass="31833">MSQFILSGFADEIAPELDTQIRVMKSLEISYIEMRGVNGKNLCDYSLAQAQEIKAQLDEAGVKISAIGSPIGKINITDPFEPHLKAFRHVLDLADCLETKYIRMFSFFMPKGVDPSQYRDEVLCRWQGFVDAAKGRGITLLHENEKDIYGDTPERCLDLLTSLNCEYVRATFDPANFIQCGVEVYPHAYTMLRPYIEYMHIKDAKASDGAVTVAGRGDGHIPSVLQDLKDSGYTGFLSLEPHLTNFVGFADLEESAEVAQKEDMSQGAKLFAAASASLTDILQNLKA</sequence>
<dbReference type="Gene3D" id="3.20.20.150">
    <property type="entry name" value="Divalent-metal-dependent TIM barrel enzymes"/>
    <property type="match status" value="1"/>
</dbReference>
<dbReference type="RefSeq" id="WP_177720422.1">
    <property type="nucleotide sequence ID" value="NZ_JACRSQ010000004.1"/>
</dbReference>
<comment type="caution">
    <text evidence="2">The sequence shown here is derived from an EMBL/GenBank/DDBJ whole genome shotgun (WGS) entry which is preliminary data.</text>
</comment>
<dbReference type="InterPro" id="IPR036237">
    <property type="entry name" value="Xyl_isomerase-like_sf"/>
</dbReference>
<evidence type="ECO:0000313" key="3">
    <source>
        <dbReference type="Proteomes" id="UP000657006"/>
    </source>
</evidence>
<evidence type="ECO:0000259" key="1">
    <source>
        <dbReference type="Pfam" id="PF01261"/>
    </source>
</evidence>
<dbReference type="PANTHER" id="PTHR12110:SF41">
    <property type="entry name" value="INOSOSE DEHYDRATASE"/>
    <property type="match status" value="1"/>
</dbReference>
<organism evidence="2 3">
    <name type="scientific">Bianquea renquensis</name>
    <dbReference type="NCBI Taxonomy" id="2763661"/>
    <lineage>
        <taxon>Bacteria</taxon>
        <taxon>Bacillati</taxon>
        <taxon>Bacillota</taxon>
        <taxon>Clostridia</taxon>
        <taxon>Eubacteriales</taxon>
        <taxon>Bianqueaceae</taxon>
        <taxon>Bianquea</taxon>
    </lineage>
</organism>
<keyword evidence="2" id="KW-0413">Isomerase</keyword>
<dbReference type="EMBL" id="JACRSQ010000004">
    <property type="protein sequence ID" value="MBC8542801.1"/>
    <property type="molecule type" value="Genomic_DNA"/>
</dbReference>
<keyword evidence="3" id="KW-1185">Reference proteome</keyword>
<dbReference type="InterPro" id="IPR013022">
    <property type="entry name" value="Xyl_isomerase-like_TIM-brl"/>
</dbReference>
<feature type="domain" description="Xylose isomerase-like TIM barrel" evidence="1">
    <location>
        <begin position="23"/>
        <end position="245"/>
    </location>
</feature>
<evidence type="ECO:0000313" key="2">
    <source>
        <dbReference type="EMBL" id="MBC8542801.1"/>
    </source>
</evidence>
<dbReference type="AlphaFoldDB" id="A0A926DRP4"/>
<dbReference type="Pfam" id="PF01261">
    <property type="entry name" value="AP_endonuc_2"/>
    <property type="match status" value="1"/>
</dbReference>
<dbReference type="PANTHER" id="PTHR12110">
    <property type="entry name" value="HYDROXYPYRUVATE ISOMERASE"/>
    <property type="match status" value="1"/>
</dbReference>
<accession>A0A926DRP4</accession>
<dbReference type="SUPFAM" id="SSF51658">
    <property type="entry name" value="Xylose isomerase-like"/>
    <property type="match status" value="1"/>
</dbReference>
<protein>
    <submittedName>
        <fullName evidence="2">Sugar phosphate isomerase/epimerase</fullName>
    </submittedName>
</protein>
<dbReference type="InterPro" id="IPR050312">
    <property type="entry name" value="IolE/XylAMocC-like"/>
</dbReference>
<dbReference type="GO" id="GO:0016853">
    <property type="term" value="F:isomerase activity"/>
    <property type="evidence" value="ECO:0007669"/>
    <property type="project" value="UniProtKB-KW"/>
</dbReference>
<gene>
    <name evidence="2" type="ORF">H8730_04475</name>
</gene>
<reference evidence="2" key="1">
    <citation type="submission" date="2020-08" db="EMBL/GenBank/DDBJ databases">
        <title>Genome public.</title>
        <authorList>
            <person name="Liu C."/>
            <person name="Sun Q."/>
        </authorList>
    </citation>
    <scope>NUCLEOTIDE SEQUENCE</scope>
    <source>
        <strain evidence="2">NSJ-32</strain>
    </source>
</reference>
<proteinExistence type="predicted"/>
<dbReference type="Proteomes" id="UP000657006">
    <property type="component" value="Unassembled WGS sequence"/>
</dbReference>